<evidence type="ECO:0000313" key="3">
    <source>
        <dbReference type="Proteomes" id="UP000541444"/>
    </source>
</evidence>
<dbReference type="Proteomes" id="UP000541444">
    <property type="component" value="Unassembled WGS sequence"/>
</dbReference>
<comment type="caution">
    <text evidence="2">The sequence shown here is derived from an EMBL/GenBank/DDBJ whole genome shotgun (WGS) entry which is preliminary data.</text>
</comment>
<protein>
    <submittedName>
        <fullName evidence="2">Uncharacterized protein</fullName>
    </submittedName>
</protein>
<dbReference type="EMBL" id="JACGCM010001055">
    <property type="protein sequence ID" value="KAF6162141.1"/>
    <property type="molecule type" value="Genomic_DNA"/>
</dbReference>
<organism evidence="2 3">
    <name type="scientific">Kingdonia uniflora</name>
    <dbReference type="NCBI Taxonomy" id="39325"/>
    <lineage>
        <taxon>Eukaryota</taxon>
        <taxon>Viridiplantae</taxon>
        <taxon>Streptophyta</taxon>
        <taxon>Embryophyta</taxon>
        <taxon>Tracheophyta</taxon>
        <taxon>Spermatophyta</taxon>
        <taxon>Magnoliopsida</taxon>
        <taxon>Ranunculales</taxon>
        <taxon>Circaeasteraceae</taxon>
        <taxon>Kingdonia</taxon>
    </lineage>
</organism>
<proteinExistence type="predicted"/>
<sequence length="60" mass="7327">MWKVSLITSSSDIIRENRIPRHEKIAFQFLYKIITRGKDNHSKKESLEERNKKTHYRGRR</sequence>
<evidence type="ECO:0000313" key="2">
    <source>
        <dbReference type="EMBL" id="KAF6162141.1"/>
    </source>
</evidence>
<gene>
    <name evidence="2" type="ORF">GIB67_008270</name>
</gene>
<keyword evidence="3" id="KW-1185">Reference proteome</keyword>
<accession>A0A7J7N4L1</accession>
<evidence type="ECO:0000256" key="1">
    <source>
        <dbReference type="SAM" id="MobiDB-lite"/>
    </source>
</evidence>
<name>A0A7J7N4L1_9MAGN</name>
<dbReference type="AlphaFoldDB" id="A0A7J7N4L1"/>
<reference evidence="2 3" key="1">
    <citation type="journal article" date="2020" name="IScience">
        <title>Genome Sequencing of the Endangered Kingdonia uniflora (Circaeasteraceae, Ranunculales) Reveals Potential Mechanisms of Evolutionary Specialization.</title>
        <authorList>
            <person name="Sun Y."/>
            <person name="Deng T."/>
            <person name="Zhang A."/>
            <person name="Moore M.J."/>
            <person name="Landis J.B."/>
            <person name="Lin N."/>
            <person name="Zhang H."/>
            <person name="Zhang X."/>
            <person name="Huang J."/>
            <person name="Zhang X."/>
            <person name="Sun H."/>
            <person name="Wang H."/>
        </authorList>
    </citation>
    <scope>NUCLEOTIDE SEQUENCE [LARGE SCALE GENOMIC DNA]</scope>
    <source>
        <strain evidence="2">TB1705</strain>
        <tissue evidence="2">Leaf</tissue>
    </source>
</reference>
<feature type="compositionally biased region" description="Basic and acidic residues" evidence="1">
    <location>
        <begin position="39"/>
        <end position="51"/>
    </location>
</feature>
<feature type="region of interest" description="Disordered" evidence="1">
    <location>
        <begin position="39"/>
        <end position="60"/>
    </location>
</feature>